<dbReference type="Proteomes" id="UP001347796">
    <property type="component" value="Unassembled WGS sequence"/>
</dbReference>
<comment type="caution">
    <text evidence="2">The sequence shown here is derived from an EMBL/GenBank/DDBJ whole genome shotgun (WGS) entry which is preliminary data.</text>
</comment>
<evidence type="ECO:0000313" key="2">
    <source>
        <dbReference type="EMBL" id="KAK6174951.1"/>
    </source>
</evidence>
<keyword evidence="3" id="KW-1185">Reference proteome</keyword>
<gene>
    <name evidence="2" type="ORF">SNE40_013503</name>
</gene>
<dbReference type="EMBL" id="JAZGQO010000010">
    <property type="protein sequence ID" value="KAK6174951.1"/>
    <property type="molecule type" value="Genomic_DNA"/>
</dbReference>
<feature type="chain" id="PRO_5043051698" evidence="1">
    <location>
        <begin position="23"/>
        <end position="71"/>
    </location>
</feature>
<evidence type="ECO:0000256" key="1">
    <source>
        <dbReference type="SAM" id="SignalP"/>
    </source>
</evidence>
<organism evidence="2 3">
    <name type="scientific">Patella caerulea</name>
    <name type="common">Rayed Mediterranean limpet</name>
    <dbReference type="NCBI Taxonomy" id="87958"/>
    <lineage>
        <taxon>Eukaryota</taxon>
        <taxon>Metazoa</taxon>
        <taxon>Spiralia</taxon>
        <taxon>Lophotrochozoa</taxon>
        <taxon>Mollusca</taxon>
        <taxon>Gastropoda</taxon>
        <taxon>Patellogastropoda</taxon>
        <taxon>Patelloidea</taxon>
        <taxon>Patellidae</taxon>
        <taxon>Patella</taxon>
    </lineage>
</organism>
<reference evidence="2 3" key="1">
    <citation type="submission" date="2024-01" db="EMBL/GenBank/DDBJ databases">
        <title>The genome of the rayed Mediterranean limpet Patella caerulea (Linnaeus, 1758).</title>
        <authorList>
            <person name="Anh-Thu Weber A."/>
            <person name="Halstead-Nussloch G."/>
        </authorList>
    </citation>
    <scope>NUCLEOTIDE SEQUENCE [LARGE SCALE GENOMIC DNA]</scope>
    <source>
        <strain evidence="2">AATW-2023a</strain>
        <tissue evidence="2">Whole specimen</tissue>
    </source>
</reference>
<keyword evidence="1" id="KW-0732">Signal</keyword>
<feature type="signal peptide" evidence="1">
    <location>
        <begin position="1"/>
        <end position="22"/>
    </location>
</feature>
<dbReference type="AlphaFoldDB" id="A0AAN8JG16"/>
<name>A0AAN8JG16_PATCE</name>
<evidence type="ECO:0000313" key="3">
    <source>
        <dbReference type="Proteomes" id="UP001347796"/>
    </source>
</evidence>
<proteinExistence type="predicted"/>
<accession>A0AAN8JG16</accession>
<sequence length="71" mass="8454">MMSMRYLMLICVCVLLINEVTCFYQETDDDGIDSDYGDNEALMIKVLCIRYARRFGYRYLPPVCLRLLYNH</sequence>
<protein>
    <submittedName>
        <fullName evidence="2">Uncharacterized protein</fullName>
    </submittedName>
</protein>